<feature type="transmembrane region" description="Helical" evidence="1">
    <location>
        <begin position="184"/>
        <end position="205"/>
    </location>
</feature>
<protein>
    <submittedName>
        <fullName evidence="2">Uncharacterized protein</fullName>
    </submittedName>
</protein>
<keyword evidence="1" id="KW-0812">Transmembrane</keyword>
<evidence type="ECO:0000256" key="1">
    <source>
        <dbReference type="SAM" id="Phobius"/>
    </source>
</evidence>
<evidence type="ECO:0000313" key="2">
    <source>
        <dbReference type="EMBL" id="MBP4141972.1"/>
    </source>
</evidence>
<dbReference type="Proteomes" id="UP000674217">
    <property type="component" value="Unassembled WGS sequence"/>
</dbReference>
<gene>
    <name evidence="2" type="ORF">J3S90_09170</name>
</gene>
<reference evidence="2 3" key="1">
    <citation type="submission" date="2021-03" db="EMBL/GenBank/DDBJ databases">
        <title>Flavobacterium Flabelliformis Sp. Nov. And Flavobacterium Geliluteum Sp. Nov., Two Novel Multidrug Resistant Psychrophilic Species Isolated From Antarctica.</title>
        <authorList>
            <person name="Kralova S."/>
            <person name="Busse H.J."/>
            <person name="Bezdicek M."/>
            <person name="Nykrynova M."/>
            <person name="Kroupova E."/>
            <person name="Krsek D."/>
            <person name="Sedlacek I."/>
        </authorList>
    </citation>
    <scope>NUCLEOTIDE SEQUENCE [LARGE SCALE GENOMIC DNA]</scope>
    <source>
        <strain evidence="2 3">P4023</strain>
    </source>
</reference>
<comment type="caution">
    <text evidence="2">The sequence shown here is derived from an EMBL/GenBank/DDBJ whole genome shotgun (WGS) entry which is preliminary data.</text>
</comment>
<dbReference type="RefSeq" id="WP_210645942.1">
    <property type="nucleotide sequence ID" value="NZ_JAGFBU010000003.1"/>
</dbReference>
<sequence>MKNIFLIILLIISNTGLKAQSNIGHDLNETVDYVTYVCINSTLSKNEKVTNENKQITINDIPQSYTSTIDLFNEFQKLKKQPNIKDYSHFFSEEIFSDQKRFGKIYAFADKRKGEEIVRLKTEILNYIEGKENVSDQEVITSDTVGSDSMTSENIVKGTETASDDTNDFGSQNRRSKNSSFFNLKFWVILIGVFILIIMIALFFLTKKIFKIEDSLNHLKKVSKESKSNTNQIDFNINYNKLDDEIRKLKSQIRDLSPVQDYNNNSVKSDIPEIKNHIELEVTPKKLQEVFYMATPDDMFFDMRSISSIPRPTQTLYKFTADNMDKSKATFVFDSDEIGISEAVNAPHRYLDSVCESQNAHNQNAKKITTTKPGIAEKRNDRWVVITKAKIKYE</sequence>
<evidence type="ECO:0000313" key="3">
    <source>
        <dbReference type="Proteomes" id="UP000674217"/>
    </source>
</evidence>
<dbReference type="EMBL" id="JAGFBU010000003">
    <property type="protein sequence ID" value="MBP4141972.1"/>
    <property type="molecule type" value="Genomic_DNA"/>
</dbReference>
<keyword evidence="3" id="KW-1185">Reference proteome</keyword>
<keyword evidence="1" id="KW-0472">Membrane</keyword>
<keyword evidence="1" id="KW-1133">Transmembrane helix</keyword>
<organism evidence="2 3">
    <name type="scientific">Flavobacterium flabelliforme</name>
    <dbReference type="NCBI Taxonomy" id="2816119"/>
    <lineage>
        <taxon>Bacteria</taxon>
        <taxon>Pseudomonadati</taxon>
        <taxon>Bacteroidota</taxon>
        <taxon>Flavobacteriia</taxon>
        <taxon>Flavobacteriales</taxon>
        <taxon>Flavobacteriaceae</taxon>
        <taxon>Flavobacterium</taxon>
    </lineage>
</organism>
<proteinExistence type="predicted"/>
<accession>A0ABS5CTN4</accession>
<name>A0ABS5CTN4_9FLAO</name>